<gene>
    <name evidence="1" type="ORF">PYW08_006462</name>
</gene>
<organism evidence="1 2">
    <name type="scientific">Mythimna loreyi</name>
    <dbReference type="NCBI Taxonomy" id="667449"/>
    <lineage>
        <taxon>Eukaryota</taxon>
        <taxon>Metazoa</taxon>
        <taxon>Ecdysozoa</taxon>
        <taxon>Arthropoda</taxon>
        <taxon>Hexapoda</taxon>
        <taxon>Insecta</taxon>
        <taxon>Pterygota</taxon>
        <taxon>Neoptera</taxon>
        <taxon>Endopterygota</taxon>
        <taxon>Lepidoptera</taxon>
        <taxon>Glossata</taxon>
        <taxon>Ditrysia</taxon>
        <taxon>Noctuoidea</taxon>
        <taxon>Noctuidae</taxon>
        <taxon>Noctuinae</taxon>
        <taxon>Hadenini</taxon>
        <taxon>Mythimna</taxon>
    </lineage>
</organism>
<reference evidence="1" key="1">
    <citation type="submission" date="2023-03" db="EMBL/GenBank/DDBJ databases">
        <title>Chromosome-level genomes of two armyworms, Mythimna separata and Mythimna loreyi, provide insights into the biosynthesis and reception of sex pheromones.</title>
        <authorList>
            <person name="Zhao H."/>
        </authorList>
    </citation>
    <scope>NUCLEOTIDE SEQUENCE</scope>
    <source>
        <strain evidence="1">BeijingLab</strain>
    </source>
</reference>
<comment type="caution">
    <text evidence="1">The sequence shown here is derived from an EMBL/GenBank/DDBJ whole genome shotgun (WGS) entry which is preliminary data.</text>
</comment>
<dbReference type="EMBL" id="CM056795">
    <property type="protein sequence ID" value="KAJ8720997.1"/>
    <property type="molecule type" value="Genomic_DNA"/>
</dbReference>
<keyword evidence="2" id="KW-1185">Reference proteome</keyword>
<proteinExistence type="predicted"/>
<evidence type="ECO:0000313" key="2">
    <source>
        <dbReference type="Proteomes" id="UP001231649"/>
    </source>
</evidence>
<protein>
    <submittedName>
        <fullName evidence="1">Uncharacterized protein</fullName>
    </submittedName>
</protein>
<accession>A0ACC2QQ79</accession>
<name>A0ACC2QQ79_9NEOP</name>
<sequence length="785" mass="89918">MSQKRPSGSEFRKRKRVREMEAKKMENTLRKWTVTQQENSQEDVSNDDVLALTGMSGTKSGNNLKIIYKEKEDNPVNPSQQDLTLPITTSPSSEIQIEKAAATDKIQLDINDPVSWLPLTDHIRCFLVEKGPDQGKVSQNISSTEDARRKFNIHWFTKKMSNGEMVPRSWLIYSKKRDAIFCFPCILFGSSSTKQIMPALADAQKGFNDWRHLSPRIPEHENSTFHRENCIKWKMLEQKIKRKTTIDASLQKAIDQETNKWRHILKVCTNILLFCAENNLPLRGSHERIGESGSGVFLSAVDMISKFDPELRAHIESLHKGNISYFTPYIQNELIDILASEVKKQILDDVRAAKYFSILFDCTPDVSHKEQMSQILRFVKVSEQKVTIEERFIDFIQSHEKTGEGLSKEILEKLEVDGLNIQDLRGQGYDNGSNMAGKYNGVQAKIKQINENADYVPCAAHSLNLSGVHAASVTPDMITFFGLIQKIFVFFSSLTVRWETLMKYLNISLKKHADTRWASKARAVKALNSQIPQIWCVLKIQTTNDYNAETISTAKSIMDQINYKFICTLQIWDKILESVDKVNVALQSKTMTIDKASELIKGLTNQIQNIRETIDIVFEKAKKICEQCGIEDNFPEKRRKRVKRHDLIESSDSGYDITQQQSFKIQINEAIDTIISELKWRFEKLRDIHNSFGFLTLKHITTYSVEELKKYAADLSIKYSADINATEFWSEIETLKSQVEATTLFDNCECQSSMGLLKAIVELDLKEMFPNIVVVLKIFLTMPVL</sequence>
<dbReference type="Proteomes" id="UP001231649">
    <property type="component" value="Chromosome 19"/>
</dbReference>
<evidence type="ECO:0000313" key="1">
    <source>
        <dbReference type="EMBL" id="KAJ8720997.1"/>
    </source>
</evidence>